<protein>
    <submittedName>
        <fullName evidence="1">Uncharacterized protein</fullName>
    </submittedName>
</protein>
<gene>
    <name evidence="1" type="ORF">B2J93_4494</name>
</gene>
<dbReference type="InParanoid" id="A0A218YSD9"/>
<proteinExistence type="predicted"/>
<evidence type="ECO:0000313" key="1">
    <source>
        <dbReference type="EMBL" id="OWO97925.1"/>
    </source>
</evidence>
<reference evidence="1 2" key="1">
    <citation type="submission" date="2017-04" db="EMBL/GenBank/DDBJ databases">
        <title>Draft genome sequence of Marssonina coronaria NL1: causal agent of apple blotch.</title>
        <authorList>
            <person name="Cheng Q."/>
        </authorList>
    </citation>
    <scope>NUCLEOTIDE SEQUENCE [LARGE SCALE GENOMIC DNA]</scope>
    <source>
        <strain evidence="1 2">NL1</strain>
    </source>
</reference>
<comment type="caution">
    <text evidence="1">The sequence shown here is derived from an EMBL/GenBank/DDBJ whole genome shotgun (WGS) entry which is preliminary data.</text>
</comment>
<keyword evidence="2" id="KW-1185">Reference proteome</keyword>
<dbReference type="OrthoDB" id="2537245at2759"/>
<dbReference type="AlphaFoldDB" id="A0A218YSD9"/>
<sequence>MGLAIEFLDPSLKIYHRNGQLPFSGAVWPDPIDQRSDSIHLSDVPATENTRPFYFRDIYEDPVRVTPPTTSISGSVPRKLVSHLMRNKKDSALGEKFATDSKIINLEEATHTVGGTYEVDGMKEVQGAMLVMQNKSDAFGQNIETEGMPSLDGAIDKNSSASATLKIDRTDLLLYVI</sequence>
<dbReference type="STRING" id="503106.A0A218YSD9"/>
<dbReference type="Proteomes" id="UP000242519">
    <property type="component" value="Unassembled WGS sequence"/>
</dbReference>
<dbReference type="EMBL" id="MZNU01000417">
    <property type="protein sequence ID" value="OWO97925.1"/>
    <property type="molecule type" value="Genomic_DNA"/>
</dbReference>
<organism evidence="1 2">
    <name type="scientific">Diplocarpon coronariae</name>
    <dbReference type="NCBI Taxonomy" id="2795749"/>
    <lineage>
        <taxon>Eukaryota</taxon>
        <taxon>Fungi</taxon>
        <taxon>Dikarya</taxon>
        <taxon>Ascomycota</taxon>
        <taxon>Pezizomycotina</taxon>
        <taxon>Leotiomycetes</taxon>
        <taxon>Helotiales</taxon>
        <taxon>Drepanopezizaceae</taxon>
        <taxon>Diplocarpon</taxon>
    </lineage>
</organism>
<accession>A0A218YSD9</accession>
<name>A0A218YSD9_9HELO</name>
<evidence type="ECO:0000313" key="2">
    <source>
        <dbReference type="Proteomes" id="UP000242519"/>
    </source>
</evidence>